<evidence type="ECO:0000313" key="15">
    <source>
        <dbReference type="Proteomes" id="UP000027456"/>
    </source>
</evidence>
<dbReference type="GO" id="GO:0004784">
    <property type="term" value="F:superoxide dismutase activity"/>
    <property type="evidence" value="ECO:0007669"/>
    <property type="project" value="UniProtKB-EC"/>
</dbReference>
<evidence type="ECO:0000256" key="3">
    <source>
        <dbReference type="ARBA" id="ARBA00010457"/>
    </source>
</evidence>
<evidence type="ECO:0000256" key="2">
    <source>
        <dbReference type="ARBA" id="ARBA00001947"/>
    </source>
</evidence>
<evidence type="ECO:0000256" key="5">
    <source>
        <dbReference type="ARBA" id="ARBA00022723"/>
    </source>
</evidence>
<evidence type="ECO:0000256" key="8">
    <source>
        <dbReference type="ARBA" id="ARBA00023002"/>
    </source>
</evidence>
<dbReference type="GO" id="GO:0005507">
    <property type="term" value="F:copper ion binding"/>
    <property type="evidence" value="ECO:0007669"/>
    <property type="project" value="InterPro"/>
</dbReference>
<dbReference type="CDD" id="cd00305">
    <property type="entry name" value="Cu-Zn_Superoxide_Dismutase"/>
    <property type="match status" value="1"/>
</dbReference>
<protein>
    <recommendedName>
        <fullName evidence="4">superoxide dismutase</fullName>
        <ecNumber evidence="4">1.15.1.1</ecNumber>
    </recommendedName>
</protein>
<dbReference type="SUPFAM" id="SSF49329">
    <property type="entry name" value="Cu,Zn superoxide dismutase-like"/>
    <property type="match status" value="1"/>
</dbReference>
<evidence type="ECO:0000256" key="7">
    <source>
        <dbReference type="ARBA" id="ARBA00022862"/>
    </source>
</evidence>
<accession>A0A074SI28</accession>
<dbReference type="OrthoDB" id="2015551at2759"/>
<organism evidence="14 15">
    <name type="scientific">Rhizoctonia solani 123E</name>
    <dbReference type="NCBI Taxonomy" id="1423351"/>
    <lineage>
        <taxon>Eukaryota</taxon>
        <taxon>Fungi</taxon>
        <taxon>Dikarya</taxon>
        <taxon>Basidiomycota</taxon>
        <taxon>Agaricomycotina</taxon>
        <taxon>Agaricomycetes</taxon>
        <taxon>Cantharellales</taxon>
        <taxon>Ceratobasidiaceae</taxon>
        <taxon>Rhizoctonia</taxon>
    </lineage>
</organism>
<feature type="domain" description="Superoxide dismutase copper/zinc binding" evidence="13">
    <location>
        <begin position="47"/>
        <end position="170"/>
    </location>
</feature>
<evidence type="ECO:0000256" key="10">
    <source>
        <dbReference type="ARBA" id="ARBA00023157"/>
    </source>
</evidence>
<keyword evidence="10" id="KW-1015">Disulfide bond</keyword>
<evidence type="ECO:0000256" key="1">
    <source>
        <dbReference type="ARBA" id="ARBA00001935"/>
    </source>
</evidence>
<evidence type="ECO:0000256" key="6">
    <source>
        <dbReference type="ARBA" id="ARBA00022833"/>
    </source>
</evidence>
<evidence type="ECO:0000256" key="4">
    <source>
        <dbReference type="ARBA" id="ARBA00012682"/>
    </source>
</evidence>
<keyword evidence="8" id="KW-0560">Oxidoreductase</keyword>
<gene>
    <name evidence="14" type="ORF">V565_096090</name>
</gene>
<dbReference type="HOGENOM" id="CLU_056632_4_0_1"/>
<comment type="caution">
    <text evidence="14">The sequence shown here is derived from an EMBL/GenBank/DDBJ whole genome shotgun (WGS) entry which is preliminary data.</text>
</comment>
<evidence type="ECO:0000256" key="12">
    <source>
        <dbReference type="SAM" id="SignalP"/>
    </source>
</evidence>
<dbReference type="PRINTS" id="PR00068">
    <property type="entry name" value="CUZNDISMTASE"/>
</dbReference>
<dbReference type="InterPro" id="IPR001424">
    <property type="entry name" value="SOD_Cu_Zn_dom"/>
</dbReference>
<comment type="catalytic activity">
    <reaction evidence="11">
        <text>2 superoxide + 2 H(+) = H2O2 + O2</text>
        <dbReference type="Rhea" id="RHEA:20696"/>
        <dbReference type="ChEBI" id="CHEBI:15378"/>
        <dbReference type="ChEBI" id="CHEBI:15379"/>
        <dbReference type="ChEBI" id="CHEBI:16240"/>
        <dbReference type="ChEBI" id="CHEBI:18421"/>
        <dbReference type="EC" id="1.15.1.1"/>
    </reaction>
</comment>
<dbReference type="InterPro" id="IPR018152">
    <property type="entry name" value="SOD_Cu/Zn_BS"/>
</dbReference>
<feature type="signal peptide" evidence="12">
    <location>
        <begin position="1"/>
        <end position="23"/>
    </location>
</feature>
<comment type="cofactor">
    <cofactor evidence="2">
        <name>Zn(2+)</name>
        <dbReference type="ChEBI" id="CHEBI:29105"/>
    </cofactor>
</comment>
<sequence length="220" mass="22807">MLRIIALLAASTLLPLVACGTKASVIMLKDGSPSSGSVGWLELEDIGGTLHIYGQINGLSAGKHGIHVHTLGDLSGGCASVGTHFNPWNKAHGGPQSPERHAGDLGNIEAGADGVAKVDIYDQWISLSGETSVLGRALVIHSGEDDLGLGGTPDSLTTGRAGGRFACGVIGRITWVLLFLYKCSSSSQASAIPRSRRGEVPVVLPVILGMQCVRYLLDCV</sequence>
<dbReference type="EMBL" id="AZST01000339">
    <property type="protein sequence ID" value="KEP49652.1"/>
    <property type="molecule type" value="Genomic_DNA"/>
</dbReference>
<dbReference type="InterPro" id="IPR024134">
    <property type="entry name" value="SOD_Cu/Zn_/chaperone"/>
</dbReference>
<keyword evidence="15" id="KW-1185">Reference proteome</keyword>
<dbReference type="PROSITE" id="PS00087">
    <property type="entry name" value="SOD_CU_ZN_1"/>
    <property type="match status" value="1"/>
</dbReference>
<dbReference type="FunFam" id="2.60.40.200:FF:000003">
    <property type="entry name" value="Superoxide dismutase [Cu-Zn], chloroplastic"/>
    <property type="match status" value="1"/>
</dbReference>
<dbReference type="AlphaFoldDB" id="A0A074SI28"/>
<proteinExistence type="inferred from homology"/>
<reference evidence="14 15" key="1">
    <citation type="submission" date="2013-12" db="EMBL/GenBank/DDBJ databases">
        <authorList>
            <person name="Cubeta M."/>
            <person name="Pakala S."/>
            <person name="Fedorova N."/>
            <person name="Thomas E."/>
            <person name="Dean R."/>
            <person name="Jabaji S."/>
            <person name="Neate S."/>
            <person name="Toda T."/>
            <person name="Tavantzis S."/>
            <person name="Vilgalys R."/>
            <person name="Bharathan N."/>
            <person name="Pakala S."/>
            <person name="Losada L.S."/>
            <person name="Zafar N."/>
            <person name="Nierman W."/>
        </authorList>
    </citation>
    <scope>NUCLEOTIDE SEQUENCE [LARGE SCALE GENOMIC DNA]</scope>
    <source>
        <strain evidence="14 15">123E</strain>
    </source>
</reference>
<keyword evidence="7" id="KW-0049">Antioxidant</keyword>
<evidence type="ECO:0000313" key="14">
    <source>
        <dbReference type="EMBL" id="KEP49652.1"/>
    </source>
</evidence>
<feature type="chain" id="PRO_5001698833" description="superoxide dismutase" evidence="12">
    <location>
        <begin position="24"/>
        <end position="220"/>
    </location>
</feature>
<keyword evidence="6" id="KW-0862">Zinc</keyword>
<evidence type="ECO:0000256" key="11">
    <source>
        <dbReference type="ARBA" id="ARBA00049204"/>
    </source>
</evidence>
<dbReference type="Gene3D" id="2.60.40.200">
    <property type="entry name" value="Superoxide dismutase, copper/zinc binding domain"/>
    <property type="match status" value="1"/>
</dbReference>
<dbReference type="Pfam" id="PF00080">
    <property type="entry name" value="Sod_Cu"/>
    <property type="match status" value="1"/>
</dbReference>
<dbReference type="PANTHER" id="PTHR10003">
    <property type="entry name" value="SUPEROXIDE DISMUTASE CU-ZN -RELATED"/>
    <property type="match status" value="1"/>
</dbReference>
<dbReference type="Proteomes" id="UP000027456">
    <property type="component" value="Unassembled WGS sequence"/>
</dbReference>
<comment type="cofactor">
    <cofactor evidence="1">
        <name>Cu cation</name>
        <dbReference type="ChEBI" id="CHEBI:23378"/>
    </cofactor>
</comment>
<keyword evidence="12" id="KW-0732">Signal</keyword>
<keyword evidence="5" id="KW-0479">Metal-binding</keyword>
<dbReference type="STRING" id="1423351.A0A074SI28"/>
<dbReference type="EC" id="1.15.1.1" evidence="4"/>
<evidence type="ECO:0000259" key="13">
    <source>
        <dbReference type="Pfam" id="PF00080"/>
    </source>
</evidence>
<comment type="similarity">
    <text evidence="3">Belongs to the Cu-Zn superoxide dismutase family.</text>
</comment>
<keyword evidence="9" id="KW-0186">Copper</keyword>
<dbReference type="InterPro" id="IPR036423">
    <property type="entry name" value="SOD-like_Cu/Zn_dom_sf"/>
</dbReference>
<name>A0A074SI28_9AGAM</name>
<evidence type="ECO:0000256" key="9">
    <source>
        <dbReference type="ARBA" id="ARBA00023008"/>
    </source>
</evidence>